<feature type="disulfide bond" evidence="14">
    <location>
        <begin position="45"/>
        <end position="76"/>
    </location>
</feature>
<dbReference type="Proteomes" id="UP000053259">
    <property type="component" value="Unassembled WGS sequence"/>
</dbReference>
<evidence type="ECO:0000256" key="3">
    <source>
        <dbReference type="ARBA" id="ARBA00004613"/>
    </source>
</evidence>
<feature type="domain" description="CFEM" evidence="18">
    <location>
        <begin position="13"/>
        <end position="122"/>
    </location>
</feature>
<keyword evidence="20" id="KW-1185">Reference proteome</keyword>
<evidence type="ECO:0000256" key="8">
    <source>
        <dbReference type="ARBA" id="ARBA00022729"/>
    </source>
</evidence>
<dbReference type="PANTHER" id="PTHR33048">
    <property type="entry name" value="PTH11-LIKE INTEGRAL MEMBRANE PROTEIN (AFU_ORTHOLOGUE AFUA_5G11245)"/>
    <property type="match status" value="1"/>
</dbReference>
<feature type="transmembrane region" description="Helical" evidence="16">
    <location>
        <begin position="272"/>
        <end position="291"/>
    </location>
</feature>
<name>A0A0D1YH28_9PEZI</name>
<feature type="transmembrane region" description="Helical" evidence="16">
    <location>
        <begin position="140"/>
        <end position="163"/>
    </location>
</feature>
<evidence type="ECO:0000256" key="16">
    <source>
        <dbReference type="SAM" id="Phobius"/>
    </source>
</evidence>
<keyword evidence="11 14" id="KW-1015">Disulfide bond</keyword>
<evidence type="ECO:0000256" key="7">
    <source>
        <dbReference type="ARBA" id="ARBA00022692"/>
    </source>
</evidence>
<evidence type="ECO:0000313" key="19">
    <source>
        <dbReference type="EMBL" id="KIW00117.1"/>
    </source>
</evidence>
<evidence type="ECO:0000256" key="6">
    <source>
        <dbReference type="ARBA" id="ARBA00022622"/>
    </source>
</evidence>
<feature type="disulfide bond" evidence="14">
    <location>
        <begin position="41"/>
        <end position="81"/>
    </location>
</feature>
<comment type="subcellular location">
    <subcellularLocation>
        <location evidence="2">Membrane</location>
        <topology evidence="2">Lipid-anchor</topology>
        <topology evidence="2">GPI-anchor</topology>
    </subcellularLocation>
    <subcellularLocation>
        <location evidence="1">Membrane</location>
        <topology evidence="1">Multi-pass membrane protein</topology>
    </subcellularLocation>
    <subcellularLocation>
        <location evidence="3">Secreted</location>
    </subcellularLocation>
</comment>
<reference evidence="19 20" key="1">
    <citation type="submission" date="2015-01" db="EMBL/GenBank/DDBJ databases">
        <title>The Genome Sequence of Ochroconis gallopava CBS43764.</title>
        <authorList>
            <consortium name="The Broad Institute Genomics Platform"/>
            <person name="Cuomo C."/>
            <person name="de Hoog S."/>
            <person name="Gorbushina A."/>
            <person name="Stielow B."/>
            <person name="Teixiera M."/>
            <person name="Abouelleil A."/>
            <person name="Chapman S.B."/>
            <person name="Priest M."/>
            <person name="Young S.K."/>
            <person name="Wortman J."/>
            <person name="Nusbaum C."/>
            <person name="Birren B."/>
        </authorList>
    </citation>
    <scope>NUCLEOTIDE SEQUENCE [LARGE SCALE GENOMIC DNA]</scope>
    <source>
        <strain evidence="19 20">CBS 43764</strain>
    </source>
</reference>
<evidence type="ECO:0000256" key="17">
    <source>
        <dbReference type="SAM" id="SignalP"/>
    </source>
</evidence>
<feature type="region of interest" description="Disordered" evidence="15">
    <location>
        <begin position="379"/>
        <end position="399"/>
    </location>
</feature>
<dbReference type="VEuPathDB" id="FungiDB:PV09_08299"/>
<dbReference type="InterPro" id="IPR052337">
    <property type="entry name" value="SAT4-like"/>
</dbReference>
<feature type="region of interest" description="Disordered" evidence="15">
    <location>
        <begin position="413"/>
        <end position="462"/>
    </location>
</feature>
<evidence type="ECO:0000256" key="10">
    <source>
        <dbReference type="ARBA" id="ARBA00023136"/>
    </source>
</evidence>
<dbReference type="Pfam" id="PF20684">
    <property type="entry name" value="Fung_rhodopsin"/>
    <property type="match status" value="1"/>
</dbReference>
<comment type="similarity">
    <text evidence="13">Belongs to the SAT4 family.</text>
</comment>
<keyword evidence="14" id="KW-0408">Iron</keyword>
<keyword evidence="7 16" id="KW-0812">Transmembrane</keyword>
<gene>
    <name evidence="19" type="ORF">PV09_08299</name>
</gene>
<feature type="transmembrane region" description="Helical" evidence="16">
    <location>
        <begin position="183"/>
        <end position="209"/>
    </location>
</feature>
<protein>
    <recommendedName>
        <fullName evidence="18">CFEM domain-containing protein</fullName>
    </recommendedName>
</protein>
<evidence type="ECO:0000256" key="2">
    <source>
        <dbReference type="ARBA" id="ARBA00004589"/>
    </source>
</evidence>
<dbReference type="EMBL" id="KN847567">
    <property type="protein sequence ID" value="KIW00117.1"/>
    <property type="molecule type" value="Genomic_DNA"/>
</dbReference>
<evidence type="ECO:0000313" key="20">
    <source>
        <dbReference type="Proteomes" id="UP000053259"/>
    </source>
</evidence>
<accession>A0A0D1YH28</accession>
<evidence type="ECO:0000256" key="11">
    <source>
        <dbReference type="ARBA" id="ARBA00023157"/>
    </source>
</evidence>
<feature type="chain" id="PRO_5002246959" description="CFEM domain-containing protein" evidence="17">
    <location>
        <begin position="22"/>
        <end position="462"/>
    </location>
</feature>
<evidence type="ECO:0000256" key="15">
    <source>
        <dbReference type="SAM" id="MobiDB-lite"/>
    </source>
</evidence>
<feature type="transmembrane region" description="Helical" evidence="16">
    <location>
        <begin position="341"/>
        <end position="364"/>
    </location>
</feature>
<dbReference type="AlphaFoldDB" id="A0A0D1YH28"/>
<dbReference type="HOGENOM" id="CLU_028200_6_3_1"/>
<dbReference type="OrthoDB" id="2496787at2759"/>
<sequence>MKCSPLNLILLFTGFVSLVDAQNSTDIAALLQELQNNLPSCAFNCIVQEVPKSTCALTDFGCICNNVALNDAILACLQPTCTVVEQLQTQKFVKSTCGASVRNITHRTTSITWSFYSLAVLAVFLRLLGRMPWFGGEYSWDDYTIVLCLLALTPCCVIAQLMVNNGLGRDIWELTQHEINNVLFYFFIEEFLYTFLVVFTKISILLLYLRIFTSKQFKWQCGILITIVACFGISCIVSTGLYCRPIDYVWLGWDGQHKATCVDINAQTYSLAGINMTLDIIIFILPIPQLWGLQMHIKKKIAVASMFAVGIFVTACSIVRLGTILKWGKSVNPTYDYTNLAIWSLIEITTGVICACMPGMANLLRRAVPRVFGTTVKHSYPSSGDGSNNSYGKFSSGQTPQKIVSKTTVSVSYTGRNKVPDNNSTKSDELELTPPTAYKQHENYTRYSEETGNEDRKYGYTA</sequence>
<feature type="signal peptide" evidence="17">
    <location>
        <begin position="1"/>
        <end position="21"/>
    </location>
</feature>
<dbReference type="SMART" id="SM00747">
    <property type="entry name" value="CFEM"/>
    <property type="match status" value="1"/>
</dbReference>
<dbReference type="PROSITE" id="PS52012">
    <property type="entry name" value="CFEM"/>
    <property type="match status" value="1"/>
</dbReference>
<keyword evidence="9 16" id="KW-1133">Transmembrane helix</keyword>
<evidence type="ECO:0000256" key="9">
    <source>
        <dbReference type="ARBA" id="ARBA00022989"/>
    </source>
</evidence>
<feature type="compositionally biased region" description="Polar residues" evidence="15">
    <location>
        <begin position="413"/>
        <end position="425"/>
    </location>
</feature>
<feature type="compositionally biased region" description="Basic and acidic residues" evidence="15">
    <location>
        <begin position="439"/>
        <end position="462"/>
    </location>
</feature>
<dbReference type="GO" id="GO:0098552">
    <property type="term" value="C:side of membrane"/>
    <property type="evidence" value="ECO:0007669"/>
    <property type="project" value="UniProtKB-KW"/>
</dbReference>
<feature type="transmembrane region" description="Helical" evidence="16">
    <location>
        <begin position="303"/>
        <end position="321"/>
    </location>
</feature>
<evidence type="ECO:0000256" key="4">
    <source>
        <dbReference type="ARBA" id="ARBA00010031"/>
    </source>
</evidence>
<dbReference type="Pfam" id="PF05730">
    <property type="entry name" value="CFEM"/>
    <property type="match status" value="1"/>
</dbReference>
<dbReference type="STRING" id="253628.A0A0D1YH28"/>
<evidence type="ECO:0000256" key="12">
    <source>
        <dbReference type="ARBA" id="ARBA00023288"/>
    </source>
</evidence>
<organism evidence="19 20">
    <name type="scientific">Verruconis gallopava</name>
    <dbReference type="NCBI Taxonomy" id="253628"/>
    <lineage>
        <taxon>Eukaryota</taxon>
        <taxon>Fungi</taxon>
        <taxon>Dikarya</taxon>
        <taxon>Ascomycota</taxon>
        <taxon>Pezizomycotina</taxon>
        <taxon>Dothideomycetes</taxon>
        <taxon>Pleosporomycetidae</taxon>
        <taxon>Venturiales</taxon>
        <taxon>Sympoventuriaceae</taxon>
        <taxon>Verruconis</taxon>
    </lineage>
</organism>
<keyword evidence="8 17" id="KW-0732">Signal</keyword>
<keyword evidence="6" id="KW-0325">Glycoprotein</keyword>
<dbReference type="InterPro" id="IPR008427">
    <property type="entry name" value="Extracellular_membr_CFEM_dom"/>
</dbReference>
<dbReference type="GO" id="GO:0005576">
    <property type="term" value="C:extracellular region"/>
    <property type="evidence" value="ECO:0007669"/>
    <property type="project" value="UniProtKB-SubCell"/>
</dbReference>
<dbReference type="InParanoid" id="A0A0D1YH28"/>
<dbReference type="InterPro" id="IPR049326">
    <property type="entry name" value="Rhodopsin_dom_fungi"/>
</dbReference>
<dbReference type="GeneID" id="27316272"/>
<keyword evidence="6" id="KW-0336">GPI-anchor</keyword>
<feature type="binding site" description="axial binding residue" evidence="14">
    <location>
        <position position="59"/>
    </location>
    <ligand>
        <name>heme</name>
        <dbReference type="ChEBI" id="CHEBI:30413"/>
    </ligand>
    <ligandPart>
        <name>Fe</name>
        <dbReference type="ChEBI" id="CHEBI:18248"/>
    </ligandPart>
</feature>
<evidence type="ECO:0000259" key="18">
    <source>
        <dbReference type="PROSITE" id="PS52012"/>
    </source>
</evidence>
<evidence type="ECO:0000256" key="13">
    <source>
        <dbReference type="ARBA" id="ARBA00038359"/>
    </source>
</evidence>
<feature type="transmembrane region" description="Helical" evidence="16">
    <location>
        <begin position="221"/>
        <end position="242"/>
    </location>
</feature>
<dbReference type="GO" id="GO:0046872">
    <property type="term" value="F:metal ion binding"/>
    <property type="evidence" value="ECO:0007669"/>
    <property type="project" value="UniProtKB-UniRule"/>
</dbReference>
<evidence type="ECO:0000256" key="1">
    <source>
        <dbReference type="ARBA" id="ARBA00004141"/>
    </source>
</evidence>
<feature type="transmembrane region" description="Helical" evidence="16">
    <location>
        <begin position="110"/>
        <end position="128"/>
    </location>
</feature>
<dbReference type="RefSeq" id="XP_016209986.1">
    <property type="nucleotide sequence ID" value="XM_016362169.1"/>
</dbReference>
<keyword evidence="12" id="KW-0449">Lipoprotein</keyword>
<keyword evidence="5" id="KW-0964">Secreted</keyword>
<keyword evidence="14" id="KW-0479">Metal-binding</keyword>
<evidence type="ECO:0000256" key="5">
    <source>
        <dbReference type="ARBA" id="ARBA00022525"/>
    </source>
</evidence>
<proteinExistence type="inferred from homology"/>
<dbReference type="PANTHER" id="PTHR33048:SF160">
    <property type="entry name" value="SAT4 FAMILY MEMBRANE PROTEIN"/>
    <property type="match status" value="1"/>
</dbReference>
<comment type="similarity">
    <text evidence="4">Belongs to the RBT5 family.</text>
</comment>
<evidence type="ECO:0000256" key="14">
    <source>
        <dbReference type="PROSITE-ProRule" id="PRU01356"/>
    </source>
</evidence>
<feature type="disulfide bond" evidence="14">
    <location>
        <begin position="64"/>
        <end position="97"/>
    </location>
</feature>
<keyword evidence="14" id="KW-0349">Heme</keyword>
<feature type="disulfide bond" evidence="14">
    <location>
        <begin position="55"/>
        <end position="62"/>
    </location>
</feature>
<keyword evidence="10 16" id="KW-0472">Membrane</keyword>